<keyword evidence="16" id="KW-1185">Reference proteome</keyword>
<keyword evidence="8" id="KW-0965">Cell junction</keyword>
<keyword evidence="4" id="KW-0945">Host-virus interaction</keyword>
<evidence type="ECO:0000256" key="12">
    <source>
        <dbReference type="ARBA" id="ARBA00024184"/>
    </source>
</evidence>
<comment type="similarity">
    <text evidence="13">Belongs to the cysteine-rich repeat secretory protein family. Plasmodesmata-located proteins (PDLD) subfamily.</text>
</comment>
<keyword evidence="11" id="KW-1015">Disulfide bond</keyword>
<gene>
    <name evidence="15" type="ORF">OPV22_032895</name>
</gene>
<keyword evidence="7" id="KW-0677">Repeat</keyword>
<keyword evidence="3" id="KW-1003">Cell membrane</keyword>
<dbReference type="AlphaFoldDB" id="A0AAV8PLJ9"/>
<evidence type="ECO:0000256" key="5">
    <source>
        <dbReference type="ARBA" id="ARBA00022692"/>
    </source>
</evidence>
<evidence type="ECO:0000256" key="4">
    <source>
        <dbReference type="ARBA" id="ARBA00022581"/>
    </source>
</evidence>
<comment type="caution">
    <text evidence="15">The sequence shown here is derived from an EMBL/GenBank/DDBJ whole genome shotgun (WGS) entry which is preliminary data.</text>
</comment>
<evidence type="ECO:0000313" key="16">
    <source>
        <dbReference type="Proteomes" id="UP001222027"/>
    </source>
</evidence>
<evidence type="ECO:0000313" key="15">
    <source>
        <dbReference type="EMBL" id="KAJ8459969.1"/>
    </source>
</evidence>
<evidence type="ECO:0000256" key="1">
    <source>
        <dbReference type="ARBA" id="ARBA00004251"/>
    </source>
</evidence>
<dbReference type="GO" id="GO:0005886">
    <property type="term" value="C:plasma membrane"/>
    <property type="evidence" value="ECO:0007669"/>
    <property type="project" value="UniProtKB-SubCell"/>
</dbReference>
<feature type="domain" description="Gnk2-homologous" evidence="14">
    <location>
        <begin position="187"/>
        <end position="287"/>
    </location>
</feature>
<evidence type="ECO:0000256" key="3">
    <source>
        <dbReference type="ARBA" id="ARBA00022475"/>
    </source>
</evidence>
<dbReference type="GO" id="GO:0009506">
    <property type="term" value="C:plasmodesma"/>
    <property type="evidence" value="ECO:0007669"/>
    <property type="project" value="UniProtKB-SubCell"/>
</dbReference>
<dbReference type="PANTHER" id="PTHR32080">
    <property type="entry name" value="ANTIFUNGAL PROTEIN GINKBILOBIN-2-LIKE"/>
    <property type="match status" value="1"/>
</dbReference>
<evidence type="ECO:0000256" key="10">
    <source>
        <dbReference type="ARBA" id="ARBA00023136"/>
    </source>
</evidence>
<name>A0AAV8PLJ9_ENSVE</name>
<dbReference type="FunFam" id="3.30.430.20:FF:000001">
    <property type="entry name" value="cysteine-rich repeat secretory protein 3"/>
    <property type="match status" value="1"/>
</dbReference>
<dbReference type="Gene3D" id="3.30.430.20">
    <property type="entry name" value="Gnk2 domain, C-X8-C-X2-C motif"/>
    <property type="match status" value="2"/>
</dbReference>
<dbReference type="Pfam" id="PF01657">
    <property type="entry name" value="Stress-antifung"/>
    <property type="match status" value="2"/>
</dbReference>
<evidence type="ECO:0000259" key="14">
    <source>
        <dbReference type="PROSITE" id="PS51473"/>
    </source>
</evidence>
<keyword evidence="2" id="KW-0813">Transport</keyword>
<accession>A0AAV8PLJ9</accession>
<keyword evidence="6" id="KW-0732">Signal</keyword>
<keyword evidence="9" id="KW-1133">Transmembrane helix</keyword>
<evidence type="ECO:0000256" key="13">
    <source>
        <dbReference type="ARBA" id="ARBA00038393"/>
    </source>
</evidence>
<dbReference type="PROSITE" id="PS51473">
    <property type="entry name" value="GNK2"/>
    <property type="match status" value="2"/>
</dbReference>
<keyword evidence="10" id="KW-0472">Membrane</keyword>
<evidence type="ECO:0000256" key="11">
    <source>
        <dbReference type="ARBA" id="ARBA00023157"/>
    </source>
</evidence>
<dbReference type="PANTHER" id="PTHR32080:SF3">
    <property type="entry name" value="PLASMODESMATA-LOCATED PROTEIN 7"/>
    <property type="match status" value="1"/>
</dbReference>
<evidence type="ECO:0000256" key="2">
    <source>
        <dbReference type="ARBA" id="ARBA00022448"/>
    </source>
</evidence>
<evidence type="ECO:0000256" key="8">
    <source>
        <dbReference type="ARBA" id="ARBA00022949"/>
    </source>
</evidence>
<dbReference type="CDD" id="cd23509">
    <property type="entry name" value="Gnk2-like"/>
    <property type="match status" value="2"/>
</dbReference>
<dbReference type="InterPro" id="IPR051378">
    <property type="entry name" value="Cell2Cell_Antifungal"/>
</dbReference>
<keyword evidence="5" id="KW-0812">Transmembrane</keyword>
<dbReference type="InterPro" id="IPR038408">
    <property type="entry name" value="GNK2_sf"/>
</dbReference>
<protein>
    <recommendedName>
        <fullName evidence="14">Gnk2-homologous domain-containing protein</fullName>
    </recommendedName>
</protein>
<evidence type="ECO:0000256" key="7">
    <source>
        <dbReference type="ARBA" id="ARBA00022737"/>
    </source>
</evidence>
<reference evidence="15 16" key="1">
    <citation type="submission" date="2022-12" db="EMBL/GenBank/DDBJ databases">
        <title>Chromosome-scale assembly of the Ensete ventricosum genome.</title>
        <authorList>
            <person name="Dussert Y."/>
            <person name="Stocks J."/>
            <person name="Wendawek A."/>
            <person name="Woldeyes F."/>
            <person name="Nichols R.A."/>
            <person name="Borrell J.S."/>
        </authorList>
    </citation>
    <scope>NUCLEOTIDE SEQUENCE [LARGE SCALE GENOMIC DNA]</scope>
    <source>
        <strain evidence="16">cv. Maze</strain>
        <tissue evidence="15">Seeds</tissue>
    </source>
</reference>
<sequence length="321" mass="33851">MSSPAIPPSLPSILLSAVKLRPSSAQRSTLLPSFPKRPTNTTRRMGNRYHMKEIHELFLLLFLLFFLRCSVAVASSDDFTAFVYVGCSQTKSVSGSPYQSNVDSLLTSLANAAALSSYDSFTSSAASTTNPAYGLFQCRTDLANSVCASCVRSALDQLSSLCPSSTGATVQLKGCFFRYGDESFLGKPDTTLLYNKCGSVAPDEHSSDLLVMRDTALSGLASGGGNYRLGTGGRVRGLAQCVGDQSPNDCGGCVAAAVAQLKDICGVADAGDAYLGKCYVSYWSDAVATSGHHHGNRPSGGRRWTVIAFLCLLSVATLGRV</sequence>
<dbReference type="InterPro" id="IPR002902">
    <property type="entry name" value="GNK2"/>
</dbReference>
<dbReference type="EMBL" id="JAQQAF010000009">
    <property type="protein sequence ID" value="KAJ8459969.1"/>
    <property type="molecule type" value="Genomic_DNA"/>
</dbReference>
<comment type="subcellular location">
    <subcellularLocation>
        <location evidence="12">Cell junction</location>
        <location evidence="12">Plasmodesma</location>
    </subcellularLocation>
    <subcellularLocation>
        <location evidence="1">Cell membrane</location>
        <topology evidence="1">Single-pass type I membrane protein</topology>
    </subcellularLocation>
</comment>
<organism evidence="15 16">
    <name type="scientific">Ensete ventricosum</name>
    <name type="common">Abyssinian banana</name>
    <name type="synonym">Musa ensete</name>
    <dbReference type="NCBI Taxonomy" id="4639"/>
    <lineage>
        <taxon>Eukaryota</taxon>
        <taxon>Viridiplantae</taxon>
        <taxon>Streptophyta</taxon>
        <taxon>Embryophyta</taxon>
        <taxon>Tracheophyta</taxon>
        <taxon>Spermatophyta</taxon>
        <taxon>Magnoliopsida</taxon>
        <taxon>Liliopsida</taxon>
        <taxon>Zingiberales</taxon>
        <taxon>Musaceae</taxon>
        <taxon>Ensete</taxon>
    </lineage>
</organism>
<feature type="domain" description="Gnk2-homologous" evidence="14">
    <location>
        <begin position="80"/>
        <end position="184"/>
    </location>
</feature>
<proteinExistence type="inferred from homology"/>
<evidence type="ECO:0000256" key="6">
    <source>
        <dbReference type="ARBA" id="ARBA00022729"/>
    </source>
</evidence>
<dbReference type="Proteomes" id="UP001222027">
    <property type="component" value="Unassembled WGS sequence"/>
</dbReference>
<evidence type="ECO:0000256" key="9">
    <source>
        <dbReference type="ARBA" id="ARBA00022989"/>
    </source>
</evidence>